<proteinExistence type="predicted"/>
<sequence>MANREGIDTFRDEEATWSTKAMFYSFIHISFGVAAIVLSSLVASKPPLLHGNDALYQNLSWAAALCTALLTFFSAAKRASQFRRAARVLDTEIARFDGDPSYTINHVVRARDAAVRLIEHD</sequence>
<evidence type="ECO:0000313" key="3">
    <source>
        <dbReference type="Proteomes" id="UP000298656"/>
    </source>
</evidence>
<keyword evidence="1" id="KW-1133">Transmembrane helix</keyword>
<keyword evidence="1" id="KW-0812">Transmembrane</keyword>
<protein>
    <recommendedName>
        <fullName evidence="4">DUF4231 domain-containing protein</fullName>
    </recommendedName>
</protein>
<dbReference type="EMBL" id="CP040078">
    <property type="protein sequence ID" value="QCP54715.1"/>
    <property type="molecule type" value="Genomic_DNA"/>
</dbReference>
<feature type="transmembrane region" description="Helical" evidence="1">
    <location>
        <begin position="21"/>
        <end position="43"/>
    </location>
</feature>
<organism evidence="2 3">
    <name type="scientific">Trinickia violacea</name>
    <dbReference type="NCBI Taxonomy" id="2571746"/>
    <lineage>
        <taxon>Bacteria</taxon>
        <taxon>Pseudomonadati</taxon>
        <taxon>Pseudomonadota</taxon>
        <taxon>Betaproteobacteria</taxon>
        <taxon>Burkholderiales</taxon>
        <taxon>Burkholderiaceae</taxon>
        <taxon>Trinickia</taxon>
    </lineage>
</organism>
<name>A0A4P8J2R8_9BURK</name>
<reference evidence="2 3" key="1">
    <citation type="submission" date="2019-05" db="EMBL/GenBank/DDBJ databases">
        <title>Burkholderia sp. DHOD12, isolated from subtropical forest soil.</title>
        <authorList>
            <person name="Gao Z.-H."/>
            <person name="Qiu L.-H."/>
        </authorList>
    </citation>
    <scope>NUCLEOTIDE SEQUENCE [LARGE SCALE GENOMIC DNA]</scope>
    <source>
        <strain evidence="2 3">DHOD12</strain>
    </source>
</reference>
<dbReference type="Proteomes" id="UP000298656">
    <property type="component" value="Chromosome 2"/>
</dbReference>
<keyword evidence="3" id="KW-1185">Reference proteome</keyword>
<dbReference type="RefSeq" id="WP_137337473.1">
    <property type="nucleotide sequence ID" value="NZ_CP040078.1"/>
</dbReference>
<gene>
    <name evidence="2" type="ORF">FAZ95_38305</name>
</gene>
<accession>A0A4P8J2R8</accession>
<evidence type="ECO:0000256" key="1">
    <source>
        <dbReference type="SAM" id="Phobius"/>
    </source>
</evidence>
<evidence type="ECO:0008006" key="4">
    <source>
        <dbReference type="Google" id="ProtNLM"/>
    </source>
</evidence>
<dbReference type="AlphaFoldDB" id="A0A4P8J2R8"/>
<dbReference type="KEGG" id="tvl:FAZ95_38305"/>
<keyword evidence="1" id="KW-0472">Membrane</keyword>
<evidence type="ECO:0000313" key="2">
    <source>
        <dbReference type="EMBL" id="QCP54715.1"/>
    </source>
</evidence>
<feature type="transmembrane region" description="Helical" evidence="1">
    <location>
        <begin position="55"/>
        <end position="76"/>
    </location>
</feature>